<evidence type="ECO:0000256" key="7">
    <source>
        <dbReference type="ARBA" id="ARBA00023136"/>
    </source>
</evidence>
<evidence type="ECO:0000256" key="2">
    <source>
        <dbReference type="ARBA" id="ARBA00009142"/>
    </source>
</evidence>
<accession>A0A839SRM7</accession>
<gene>
    <name evidence="9" type="ORF">FHR98_001237</name>
</gene>
<evidence type="ECO:0000256" key="3">
    <source>
        <dbReference type="ARBA" id="ARBA00022448"/>
    </source>
</evidence>
<feature type="transmembrane region" description="Helical" evidence="8">
    <location>
        <begin position="225"/>
        <end position="242"/>
    </location>
</feature>
<feature type="transmembrane region" description="Helical" evidence="8">
    <location>
        <begin position="32"/>
        <end position="54"/>
    </location>
</feature>
<name>A0A839SRM7_9PROT</name>
<evidence type="ECO:0000256" key="6">
    <source>
        <dbReference type="ARBA" id="ARBA00022989"/>
    </source>
</evidence>
<comment type="similarity">
    <text evidence="2 8">Belongs to the 4-toluene sulfonate uptake permease (TSUP) (TC 2.A.102) family.</text>
</comment>
<protein>
    <recommendedName>
        <fullName evidence="8">Probable membrane transporter protein</fullName>
    </recommendedName>
</protein>
<reference evidence="9 10" key="1">
    <citation type="submission" date="2020-08" db="EMBL/GenBank/DDBJ databases">
        <title>Genomic Encyclopedia of Type Strains, Phase III (KMG-III): the genomes of soil and plant-associated and newly described type strains.</title>
        <authorList>
            <person name="Whitman W."/>
        </authorList>
    </citation>
    <scope>NUCLEOTIDE SEQUENCE [LARGE SCALE GENOMIC DNA]</scope>
    <source>
        <strain evidence="9 10">CECT 8803</strain>
    </source>
</reference>
<keyword evidence="3" id="KW-0813">Transport</keyword>
<dbReference type="Proteomes" id="UP000581135">
    <property type="component" value="Unassembled WGS sequence"/>
</dbReference>
<feature type="transmembrane region" description="Helical" evidence="8">
    <location>
        <begin position="101"/>
        <end position="120"/>
    </location>
</feature>
<evidence type="ECO:0000256" key="8">
    <source>
        <dbReference type="RuleBase" id="RU363041"/>
    </source>
</evidence>
<dbReference type="InterPro" id="IPR002781">
    <property type="entry name" value="TM_pro_TauE-like"/>
</dbReference>
<dbReference type="Pfam" id="PF01925">
    <property type="entry name" value="TauE"/>
    <property type="match status" value="1"/>
</dbReference>
<organism evidence="9 10">
    <name type="scientific">Limibacillus halophilus</name>
    <dbReference type="NCBI Taxonomy" id="1579333"/>
    <lineage>
        <taxon>Bacteria</taxon>
        <taxon>Pseudomonadati</taxon>
        <taxon>Pseudomonadota</taxon>
        <taxon>Alphaproteobacteria</taxon>
        <taxon>Rhodospirillales</taxon>
        <taxon>Rhodovibrionaceae</taxon>
        <taxon>Limibacillus</taxon>
    </lineage>
</organism>
<feature type="transmembrane region" description="Helical" evidence="8">
    <location>
        <begin position="132"/>
        <end position="156"/>
    </location>
</feature>
<evidence type="ECO:0000256" key="4">
    <source>
        <dbReference type="ARBA" id="ARBA00022475"/>
    </source>
</evidence>
<evidence type="ECO:0000313" key="10">
    <source>
        <dbReference type="Proteomes" id="UP000581135"/>
    </source>
</evidence>
<keyword evidence="6 8" id="KW-1133">Transmembrane helix</keyword>
<keyword evidence="4 8" id="KW-1003">Cell membrane</keyword>
<comment type="subcellular location">
    <subcellularLocation>
        <location evidence="1 8">Cell membrane</location>
        <topology evidence="1 8">Multi-pass membrane protein</topology>
    </subcellularLocation>
</comment>
<dbReference type="EMBL" id="JACHXA010000003">
    <property type="protein sequence ID" value="MBB3064958.1"/>
    <property type="molecule type" value="Genomic_DNA"/>
</dbReference>
<evidence type="ECO:0000256" key="1">
    <source>
        <dbReference type="ARBA" id="ARBA00004651"/>
    </source>
</evidence>
<feature type="transmembrane region" description="Helical" evidence="8">
    <location>
        <begin position="6"/>
        <end position="25"/>
    </location>
</feature>
<dbReference type="RefSeq" id="WP_183415780.1">
    <property type="nucleotide sequence ID" value="NZ_JACHXA010000003.1"/>
</dbReference>
<feature type="transmembrane region" description="Helical" evidence="8">
    <location>
        <begin position="74"/>
        <end position="94"/>
    </location>
</feature>
<evidence type="ECO:0000256" key="5">
    <source>
        <dbReference type="ARBA" id="ARBA00022692"/>
    </source>
</evidence>
<comment type="caution">
    <text evidence="9">The sequence shown here is derived from an EMBL/GenBank/DDBJ whole genome shotgun (WGS) entry which is preliminary data.</text>
</comment>
<dbReference type="InterPro" id="IPR052017">
    <property type="entry name" value="TSUP"/>
</dbReference>
<dbReference type="PANTHER" id="PTHR30269:SF32">
    <property type="entry name" value="MEMBRANE TRANSPORTER PROTEIN-RELATED"/>
    <property type="match status" value="1"/>
</dbReference>
<dbReference type="GO" id="GO:0005886">
    <property type="term" value="C:plasma membrane"/>
    <property type="evidence" value="ECO:0007669"/>
    <property type="project" value="UniProtKB-SubCell"/>
</dbReference>
<sequence length="245" mass="25889">MEFENFLIITVIFLLAGLVKGVVGLGLPTVSIAALTATLGLPTAMAVVLLPSFITNLWQAVAGGALREVLKRLWPLFLAVVLTTWLGVSVLAVSDEAILSALLALIVILYSATSLMGLQAPRPGGAEGWLSPLVGCINGILTGLTGSFIFPGVLYLQALGLPRDILVQAMGMLFLVSTLALAGSLGGHGLMTQELGLQSLWSVVPALVGMVGGQKLRKRLSETHFRKILFWALLLLGGYILYRSL</sequence>
<keyword evidence="7 8" id="KW-0472">Membrane</keyword>
<keyword evidence="10" id="KW-1185">Reference proteome</keyword>
<feature type="transmembrane region" description="Helical" evidence="8">
    <location>
        <begin position="165"/>
        <end position="183"/>
    </location>
</feature>
<proteinExistence type="inferred from homology"/>
<dbReference type="AlphaFoldDB" id="A0A839SRM7"/>
<dbReference type="PANTHER" id="PTHR30269">
    <property type="entry name" value="TRANSMEMBRANE PROTEIN YFCA"/>
    <property type="match status" value="1"/>
</dbReference>
<evidence type="ECO:0000313" key="9">
    <source>
        <dbReference type="EMBL" id="MBB3064958.1"/>
    </source>
</evidence>
<keyword evidence="5 8" id="KW-0812">Transmembrane</keyword>